<gene>
    <name evidence="3" type="ORF">FCC1311_033232</name>
</gene>
<accession>A0A2R5G7Y3</accession>
<dbReference type="AlphaFoldDB" id="A0A2R5G7Y3"/>
<keyword evidence="2" id="KW-0121">Carboxypeptidase</keyword>
<evidence type="ECO:0000256" key="1">
    <source>
        <dbReference type="ARBA" id="ARBA00009431"/>
    </source>
</evidence>
<dbReference type="Proteomes" id="UP000241890">
    <property type="component" value="Unassembled WGS sequence"/>
</dbReference>
<reference evidence="3 4" key="1">
    <citation type="submission" date="2017-12" db="EMBL/GenBank/DDBJ databases">
        <title>Sequencing, de novo assembly and annotation of complete genome of a new Thraustochytrid species, strain FCC1311.</title>
        <authorList>
            <person name="Sedici K."/>
            <person name="Godart F."/>
            <person name="Aiese Cigliano R."/>
            <person name="Sanseverino W."/>
            <person name="Barakat M."/>
            <person name="Ortet P."/>
            <person name="Marechal E."/>
            <person name="Cagnac O."/>
            <person name="Amato A."/>
        </authorList>
    </citation>
    <scope>NUCLEOTIDE SEQUENCE [LARGE SCALE GENOMIC DNA]</scope>
</reference>
<dbReference type="EC" id="3.4.16.-" evidence="2"/>
<keyword evidence="4" id="KW-1185">Reference proteome</keyword>
<comment type="similarity">
    <text evidence="1 2">Belongs to the peptidase S10 family.</text>
</comment>
<organism evidence="3 4">
    <name type="scientific">Hondaea fermentalgiana</name>
    <dbReference type="NCBI Taxonomy" id="2315210"/>
    <lineage>
        <taxon>Eukaryota</taxon>
        <taxon>Sar</taxon>
        <taxon>Stramenopiles</taxon>
        <taxon>Bigyra</taxon>
        <taxon>Labyrinthulomycetes</taxon>
        <taxon>Thraustochytrida</taxon>
        <taxon>Thraustochytriidae</taxon>
        <taxon>Hondaea</taxon>
    </lineage>
</organism>
<keyword evidence="2" id="KW-0378">Hydrolase</keyword>
<evidence type="ECO:0000313" key="3">
    <source>
        <dbReference type="EMBL" id="GBG27100.1"/>
    </source>
</evidence>
<dbReference type="Gene3D" id="3.40.50.1820">
    <property type="entry name" value="alpha/beta hydrolase"/>
    <property type="match status" value="1"/>
</dbReference>
<keyword evidence="2" id="KW-0645">Protease</keyword>
<dbReference type="InterPro" id="IPR033124">
    <property type="entry name" value="Ser_caboxypep_his_AS"/>
</dbReference>
<dbReference type="PROSITE" id="PS00131">
    <property type="entry name" value="CARBOXYPEPT_SER_SER"/>
    <property type="match status" value="1"/>
</dbReference>
<evidence type="ECO:0000256" key="2">
    <source>
        <dbReference type="RuleBase" id="RU361156"/>
    </source>
</evidence>
<dbReference type="InParanoid" id="A0A2R5G7Y3"/>
<dbReference type="PRINTS" id="PR00724">
    <property type="entry name" value="CRBOXYPTASEC"/>
</dbReference>
<dbReference type="SUPFAM" id="SSF53474">
    <property type="entry name" value="alpha/beta-Hydrolases"/>
    <property type="match status" value="1"/>
</dbReference>
<dbReference type="PANTHER" id="PTHR11802:SF201">
    <property type="entry name" value="CARBOXYPEPTIDASE"/>
    <property type="match status" value="1"/>
</dbReference>
<proteinExistence type="inferred from homology"/>
<dbReference type="OrthoDB" id="443318at2759"/>
<dbReference type="InterPro" id="IPR029058">
    <property type="entry name" value="AB_hydrolase_fold"/>
</dbReference>
<dbReference type="GO" id="GO:0004185">
    <property type="term" value="F:serine-type carboxypeptidase activity"/>
    <property type="evidence" value="ECO:0007669"/>
    <property type="project" value="UniProtKB-UniRule"/>
</dbReference>
<evidence type="ECO:0000313" key="4">
    <source>
        <dbReference type="Proteomes" id="UP000241890"/>
    </source>
</evidence>
<dbReference type="GO" id="GO:0006508">
    <property type="term" value="P:proteolysis"/>
    <property type="evidence" value="ECO:0007669"/>
    <property type="project" value="UniProtKB-KW"/>
</dbReference>
<dbReference type="InterPro" id="IPR018202">
    <property type="entry name" value="Ser_caboxypep_ser_AS"/>
</dbReference>
<dbReference type="Pfam" id="PF00450">
    <property type="entry name" value="Peptidase_S10"/>
    <property type="match status" value="1"/>
</dbReference>
<dbReference type="PROSITE" id="PS00560">
    <property type="entry name" value="CARBOXYPEPT_SER_HIS"/>
    <property type="match status" value="1"/>
</dbReference>
<dbReference type="PANTHER" id="PTHR11802">
    <property type="entry name" value="SERINE PROTEASE FAMILY S10 SERINE CARBOXYPEPTIDASE"/>
    <property type="match status" value="1"/>
</dbReference>
<dbReference type="EMBL" id="BEYU01000027">
    <property type="protein sequence ID" value="GBG27100.1"/>
    <property type="molecule type" value="Genomic_DNA"/>
</dbReference>
<sequence>MAITELPGWDGPLPSKWFSGYLKGGERESGIKLVYHYILILSEGDPENDPLVLWTNGGPGASSLFGLMTELGPFYLSDESLAQADGEGIPKLFRNEKATWTKNANVVILNGPPPVSFSFCDPPGPSGDGHDCGVAWNDTTSAEANYEFLESFFEAYPKFRDRDFFLTGESYAGIYIPKLVEQILAHPKEESYSRRALKGVAIGNGCIGKDIMCSDASGSNMLLSELLFKAEFLYGHGQFSPNLYKDIKQHCDPAKEASPKCSALLEEMKRQVGGYFDYNLYDTCWGDQSLPVRDARRESLATIRGGQAAALESLADQNRASAAPILGAALNDYPCGGGTAMTLWVKHASVRKALGVPEDANFVSGDNSASIAYDITEPNLMPFMVKLAKETDLRVLIYNGDTDPTINSVATFWWVNELGLKEVEPWSPWTLDGKKKMGGYVTRYEGDFDYLTIRGSGHMVPAMKPDAALEMLTRWLRNEPWRPYNA</sequence>
<name>A0A2R5G7Y3_9STRA</name>
<dbReference type="Gene3D" id="3.40.50.12670">
    <property type="match status" value="1"/>
</dbReference>
<protein>
    <recommendedName>
        <fullName evidence="2">Carboxypeptidase</fullName>
        <ecNumber evidence="2">3.4.16.-</ecNumber>
    </recommendedName>
</protein>
<dbReference type="InterPro" id="IPR001563">
    <property type="entry name" value="Peptidase_S10"/>
</dbReference>
<comment type="caution">
    <text evidence="3">The sequence shown here is derived from an EMBL/GenBank/DDBJ whole genome shotgun (WGS) entry which is preliminary data.</text>
</comment>